<dbReference type="InterPro" id="IPR043502">
    <property type="entry name" value="DNA/RNA_pol_sf"/>
</dbReference>
<dbReference type="PANTHER" id="PTHR24559:SF435">
    <property type="entry name" value="RIBONUCLEASE H"/>
    <property type="match status" value="1"/>
</dbReference>
<dbReference type="Pfam" id="PF00078">
    <property type="entry name" value="RVT_1"/>
    <property type="match status" value="1"/>
</dbReference>
<dbReference type="Proteomes" id="UP000765509">
    <property type="component" value="Unassembled WGS sequence"/>
</dbReference>
<dbReference type="EMBL" id="AVOT02044200">
    <property type="protein sequence ID" value="MBW0539570.1"/>
    <property type="molecule type" value="Genomic_DNA"/>
</dbReference>
<keyword evidence="3" id="KW-1185">Reference proteome</keyword>
<name>A0A9Q3FL38_9BASI</name>
<comment type="caution">
    <text evidence="2">The sequence shown here is derived from an EMBL/GenBank/DDBJ whole genome shotgun (WGS) entry which is preliminary data.</text>
</comment>
<organism evidence="2 3">
    <name type="scientific">Austropuccinia psidii MF-1</name>
    <dbReference type="NCBI Taxonomy" id="1389203"/>
    <lineage>
        <taxon>Eukaryota</taxon>
        <taxon>Fungi</taxon>
        <taxon>Dikarya</taxon>
        <taxon>Basidiomycota</taxon>
        <taxon>Pucciniomycotina</taxon>
        <taxon>Pucciniomycetes</taxon>
        <taxon>Pucciniales</taxon>
        <taxon>Sphaerophragmiaceae</taxon>
        <taxon>Austropuccinia</taxon>
    </lineage>
</organism>
<evidence type="ECO:0000259" key="1">
    <source>
        <dbReference type="Pfam" id="PF00078"/>
    </source>
</evidence>
<feature type="domain" description="Reverse transcriptase" evidence="1">
    <location>
        <begin position="4"/>
        <end position="151"/>
    </location>
</feature>
<accession>A0A9Q3FL38</accession>
<dbReference type="InterPro" id="IPR043128">
    <property type="entry name" value="Rev_trsase/Diguanyl_cyclase"/>
</dbReference>
<dbReference type="FunFam" id="3.30.70.270:FF:000003">
    <property type="entry name" value="Transposon Ty3-G Gag-Pol polyprotein"/>
    <property type="match status" value="1"/>
</dbReference>
<dbReference type="InterPro" id="IPR053134">
    <property type="entry name" value="RNA-dir_DNA_polymerase"/>
</dbReference>
<dbReference type="AlphaFoldDB" id="A0A9Q3FL38"/>
<evidence type="ECO:0000313" key="3">
    <source>
        <dbReference type="Proteomes" id="UP000765509"/>
    </source>
</evidence>
<dbReference type="InterPro" id="IPR000477">
    <property type="entry name" value="RT_dom"/>
</dbReference>
<protein>
    <recommendedName>
        <fullName evidence="1">Reverse transcriptase domain-containing protein</fullName>
    </recommendedName>
</protein>
<dbReference type="SUPFAM" id="SSF56672">
    <property type="entry name" value="DNA/RNA polymerases"/>
    <property type="match status" value="1"/>
</dbReference>
<dbReference type="OrthoDB" id="3250101at2759"/>
<dbReference type="PANTHER" id="PTHR24559">
    <property type="entry name" value="TRANSPOSON TY3-I GAG-POL POLYPROTEIN"/>
    <property type="match status" value="1"/>
</dbReference>
<reference evidence="2" key="1">
    <citation type="submission" date="2021-03" db="EMBL/GenBank/DDBJ databases">
        <title>Draft genome sequence of rust myrtle Austropuccinia psidii MF-1, a brazilian biotype.</title>
        <authorList>
            <person name="Quecine M.C."/>
            <person name="Pachon D.M.R."/>
            <person name="Bonatelli M.L."/>
            <person name="Correr F.H."/>
            <person name="Franceschini L.M."/>
            <person name="Leite T.F."/>
            <person name="Margarido G.R.A."/>
            <person name="Almeida C.A."/>
            <person name="Ferrarezi J.A."/>
            <person name="Labate C.A."/>
        </authorList>
    </citation>
    <scope>NUCLEOTIDE SEQUENCE</scope>
    <source>
        <strain evidence="2">MF-1</strain>
    </source>
</reference>
<dbReference type="CDD" id="cd01647">
    <property type="entry name" value="RT_LTR"/>
    <property type="match status" value="1"/>
</dbReference>
<evidence type="ECO:0000313" key="2">
    <source>
        <dbReference type="EMBL" id="MBW0539570.1"/>
    </source>
</evidence>
<gene>
    <name evidence="2" type="ORF">O181_079285</name>
</gene>
<dbReference type="Gene3D" id="3.30.70.270">
    <property type="match status" value="1"/>
</dbReference>
<proteinExistence type="predicted"/>
<sequence>MVGDFRALNTYTVPSRYPIPKIQISLIQISQAVYMTTMDALKIFHQNVVTPRARKSLRIIAHCGVYEYLRMPFGFNNAPSHFQRMMNEIFPEEHSEGWLIIYIDDIIFSSKTWEEHMDRLSRVLTKIQSVNIKISVKKCHFGFEELKALGHVASGLPLGIEKNKVSAVLLKPMPQNKRKFSHS</sequence>